<sequence length="113" mass="13255">MKTVEVRFNVEDNGFFYQQVEYKDDPEVAIEGYIVLFNQAYGDVKGLKIESYTIVPKVKDLKEGTKVVDRYGTEFEVVGKQGRKYVQLKCLRDERVWYYDNEGLKINLVEVVK</sequence>
<evidence type="ECO:0000313" key="1">
    <source>
        <dbReference type="EMBL" id="DAF98280.1"/>
    </source>
</evidence>
<organism evidence="1">
    <name type="scientific">Siphoviridae sp. ctaDn21</name>
    <dbReference type="NCBI Taxonomy" id="2825563"/>
    <lineage>
        <taxon>Viruses</taxon>
        <taxon>Duplodnaviria</taxon>
        <taxon>Heunggongvirae</taxon>
        <taxon>Uroviricota</taxon>
        <taxon>Caudoviricetes</taxon>
    </lineage>
</organism>
<evidence type="ECO:0008006" key="2">
    <source>
        <dbReference type="Google" id="ProtNLM"/>
    </source>
</evidence>
<dbReference type="EMBL" id="BK016144">
    <property type="protein sequence ID" value="DAF98280.1"/>
    <property type="molecule type" value="Genomic_DNA"/>
</dbReference>
<protein>
    <recommendedName>
        <fullName evidence="2">Phage protein</fullName>
    </recommendedName>
</protein>
<proteinExistence type="predicted"/>
<reference evidence="1" key="1">
    <citation type="journal article" date="2021" name="Proc. Natl. Acad. Sci. U.S.A.">
        <title>A Catalog of Tens of Thousands of Viruses from Human Metagenomes Reveals Hidden Associations with Chronic Diseases.</title>
        <authorList>
            <person name="Tisza M.J."/>
            <person name="Buck C.B."/>
        </authorList>
    </citation>
    <scope>NUCLEOTIDE SEQUENCE</scope>
    <source>
        <strain evidence="1">CtaDn21</strain>
    </source>
</reference>
<accession>A0A8S5UUW3</accession>
<name>A0A8S5UUW3_9CAUD</name>